<dbReference type="InterPro" id="IPR032675">
    <property type="entry name" value="LRR_dom_sf"/>
</dbReference>
<dbReference type="GeneID" id="54303436"/>
<protein>
    <submittedName>
        <fullName evidence="1">Uncharacterized protein</fullName>
    </submittedName>
</protein>
<gene>
    <name evidence="1" type="ORF">K452DRAFT_355055</name>
</gene>
<organism evidence="1 2">
    <name type="scientific">Aplosporella prunicola CBS 121167</name>
    <dbReference type="NCBI Taxonomy" id="1176127"/>
    <lineage>
        <taxon>Eukaryota</taxon>
        <taxon>Fungi</taxon>
        <taxon>Dikarya</taxon>
        <taxon>Ascomycota</taxon>
        <taxon>Pezizomycotina</taxon>
        <taxon>Dothideomycetes</taxon>
        <taxon>Dothideomycetes incertae sedis</taxon>
        <taxon>Botryosphaeriales</taxon>
        <taxon>Aplosporellaceae</taxon>
        <taxon>Aplosporella</taxon>
    </lineage>
</organism>
<dbReference type="AlphaFoldDB" id="A0A6A6BT64"/>
<dbReference type="OrthoDB" id="5283561at2759"/>
<accession>A0A6A6BT64</accession>
<proteinExistence type="predicted"/>
<keyword evidence="2" id="KW-1185">Reference proteome</keyword>
<dbReference type="EMBL" id="ML995475">
    <property type="protein sequence ID" value="KAF2146573.1"/>
    <property type="molecule type" value="Genomic_DNA"/>
</dbReference>
<name>A0A6A6BT64_9PEZI</name>
<dbReference type="Proteomes" id="UP000799438">
    <property type="component" value="Unassembled WGS sequence"/>
</dbReference>
<evidence type="ECO:0000313" key="2">
    <source>
        <dbReference type="Proteomes" id="UP000799438"/>
    </source>
</evidence>
<dbReference type="SUPFAM" id="SSF52047">
    <property type="entry name" value="RNI-like"/>
    <property type="match status" value="1"/>
</dbReference>
<sequence length="487" mass="54881">MHINDFPQEILSNILEEASKLNERDGVTFTFGLSQAPTIVAKPPLQKYVRGPVQPDILRWDAASAIREVCRRWHEWALEYAMKDVFIRKWKGAERWAELSPKRGAYGIYELIEKPSGAAVYRDPYCTLRKTVNFLDQTPGVAEKVRRLWLNGFHIAETNSHLFSFLSCCSNLTAVSISWTMVRHLSAEQWTHILRVGSPMPLQSLELQATTLRKDQANDPKNRVDLRPLESELVDFSKLRKLKLFGTTTFMPLNDQDMYAIARTATNLEEFHLTCLDTVGIDGVMAIVRASHSTLRVLEHSPRSNGGFFHPHPGSPSNNEHLCTVLSSMPKLETLSISVPSMCPALFANPEVRWTGDCQVRAARLCEHDYSRAGTAHTADAMRDLLSEARRLSDARARAWAPAELAIELFFADCIFEPHIRAVHGDFQIAEIDSAGEFPLCRMQSRKGPYGSTGLYAKDEEGVFERVDEAEWLEGVRRGWVNVGVAA</sequence>
<dbReference type="RefSeq" id="XP_033402282.1">
    <property type="nucleotide sequence ID" value="XM_033545930.1"/>
</dbReference>
<evidence type="ECO:0000313" key="1">
    <source>
        <dbReference type="EMBL" id="KAF2146573.1"/>
    </source>
</evidence>
<reference evidence="1" key="1">
    <citation type="journal article" date="2020" name="Stud. Mycol.">
        <title>101 Dothideomycetes genomes: a test case for predicting lifestyles and emergence of pathogens.</title>
        <authorList>
            <person name="Haridas S."/>
            <person name="Albert R."/>
            <person name="Binder M."/>
            <person name="Bloem J."/>
            <person name="Labutti K."/>
            <person name="Salamov A."/>
            <person name="Andreopoulos B."/>
            <person name="Baker S."/>
            <person name="Barry K."/>
            <person name="Bills G."/>
            <person name="Bluhm B."/>
            <person name="Cannon C."/>
            <person name="Castanera R."/>
            <person name="Culley D."/>
            <person name="Daum C."/>
            <person name="Ezra D."/>
            <person name="Gonzalez J."/>
            <person name="Henrissat B."/>
            <person name="Kuo A."/>
            <person name="Liang C."/>
            <person name="Lipzen A."/>
            <person name="Lutzoni F."/>
            <person name="Magnuson J."/>
            <person name="Mondo S."/>
            <person name="Nolan M."/>
            <person name="Ohm R."/>
            <person name="Pangilinan J."/>
            <person name="Park H.-J."/>
            <person name="Ramirez L."/>
            <person name="Alfaro M."/>
            <person name="Sun H."/>
            <person name="Tritt A."/>
            <person name="Yoshinaga Y."/>
            <person name="Zwiers L.-H."/>
            <person name="Turgeon B."/>
            <person name="Goodwin S."/>
            <person name="Spatafora J."/>
            <person name="Crous P."/>
            <person name="Grigoriev I."/>
        </authorList>
    </citation>
    <scope>NUCLEOTIDE SEQUENCE</scope>
    <source>
        <strain evidence="1">CBS 121167</strain>
    </source>
</reference>
<dbReference type="Gene3D" id="3.80.10.10">
    <property type="entry name" value="Ribonuclease Inhibitor"/>
    <property type="match status" value="1"/>
</dbReference>